<keyword evidence="1" id="KW-0812">Transmembrane</keyword>
<evidence type="ECO:0000256" key="1">
    <source>
        <dbReference type="SAM" id="Phobius"/>
    </source>
</evidence>
<reference evidence="2" key="2">
    <citation type="submission" date="2015-03" db="UniProtKB">
        <authorList>
            <consortium name="EnsemblPlants"/>
        </authorList>
    </citation>
    <scope>IDENTIFICATION</scope>
</reference>
<accession>A0A0D3DLC3</accession>
<dbReference type="AlphaFoldDB" id="A0A0D3DLC3"/>
<organism evidence="2 3">
    <name type="scientific">Brassica oleracea var. oleracea</name>
    <dbReference type="NCBI Taxonomy" id="109376"/>
    <lineage>
        <taxon>Eukaryota</taxon>
        <taxon>Viridiplantae</taxon>
        <taxon>Streptophyta</taxon>
        <taxon>Embryophyta</taxon>
        <taxon>Tracheophyta</taxon>
        <taxon>Spermatophyta</taxon>
        <taxon>Magnoliopsida</taxon>
        <taxon>eudicotyledons</taxon>
        <taxon>Gunneridae</taxon>
        <taxon>Pentapetalae</taxon>
        <taxon>rosids</taxon>
        <taxon>malvids</taxon>
        <taxon>Brassicales</taxon>
        <taxon>Brassicaceae</taxon>
        <taxon>Brassiceae</taxon>
        <taxon>Brassica</taxon>
    </lineage>
</organism>
<dbReference type="EnsemblPlants" id="Bo8g033580.1">
    <property type="protein sequence ID" value="Bo8g033580.1"/>
    <property type="gene ID" value="Bo8g033580"/>
</dbReference>
<dbReference type="Proteomes" id="UP000032141">
    <property type="component" value="Chromosome C8"/>
</dbReference>
<name>A0A0D3DLC3_BRAOL</name>
<dbReference type="HOGENOM" id="CLU_944438_0_0_1"/>
<sequence length="295" mass="33010">MSVYNKVGASATRAVGEFPRSNNIRLQNLVESQLKITKTESCLIALSAKFALNRIPFASHLGLLIYLLLAVYLLSLYVATELGLIATEPCACLVATLRPSLAGARPLRSDRAIFVHGRYVATEPCACSVATELGLCVVRWPYLSLSMADLDTCLLPSNNWSNGLADIPVTSQTIYTASELVLIKECNSLLKECATQTHVWKPGDYSLHLRAVGVFLPCTSSHMIKMNPLFVNLPYMDAFTLGVIEDQRLFPLLFRQDLETIQTSKEIPRMHFFLPKITRYKERRQLPYMGRFCTN</sequence>
<reference evidence="2 3" key="1">
    <citation type="journal article" date="2014" name="Genome Biol.">
        <title>Transcriptome and methylome profiling reveals relics of genome dominance in the mesopolyploid Brassica oleracea.</title>
        <authorList>
            <person name="Parkin I.A."/>
            <person name="Koh C."/>
            <person name="Tang H."/>
            <person name="Robinson S.J."/>
            <person name="Kagale S."/>
            <person name="Clarke W.E."/>
            <person name="Town C.D."/>
            <person name="Nixon J."/>
            <person name="Krishnakumar V."/>
            <person name="Bidwell S.L."/>
            <person name="Denoeud F."/>
            <person name="Belcram H."/>
            <person name="Links M.G."/>
            <person name="Just J."/>
            <person name="Clarke C."/>
            <person name="Bender T."/>
            <person name="Huebert T."/>
            <person name="Mason A.S."/>
            <person name="Pires J.C."/>
            <person name="Barker G."/>
            <person name="Moore J."/>
            <person name="Walley P.G."/>
            <person name="Manoli S."/>
            <person name="Batley J."/>
            <person name="Edwards D."/>
            <person name="Nelson M.N."/>
            <person name="Wang X."/>
            <person name="Paterson A.H."/>
            <person name="King G."/>
            <person name="Bancroft I."/>
            <person name="Chalhoub B."/>
            <person name="Sharpe A.G."/>
        </authorList>
    </citation>
    <scope>NUCLEOTIDE SEQUENCE</scope>
    <source>
        <strain evidence="2 3">cv. TO1000</strain>
    </source>
</reference>
<evidence type="ECO:0000313" key="2">
    <source>
        <dbReference type="EnsemblPlants" id="Bo8g033580.1"/>
    </source>
</evidence>
<dbReference type="Gramene" id="Bo8g033580.1">
    <property type="protein sequence ID" value="Bo8g033580.1"/>
    <property type="gene ID" value="Bo8g033580"/>
</dbReference>
<proteinExistence type="predicted"/>
<keyword evidence="3" id="KW-1185">Reference proteome</keyword>
<feature type="transmembrane region" description="Helical" evidence="1">
    <location>
        <begin position="57"/>
        <end position="79"/>
    </location>
</feature>
<keyword evidence="1" id="KW-0472">Membrane</keyword>
<protein>
    <submittedName>
        <fullName evidence="2">Uncharacterized protein</fullName>
    </submittedName>
</protein>
<evidence type="ECO:0000313" key="3">
    <source>
        <dbReference type="Proteomes" id="UP000032141"/>
    </source>
</evidence>
<keyword evidence="1" id="KW-1133">Transmembrane helix</keyword>